<reference evidence="1" key="1">
    <citation type="submission" date="2021-05" db="EMBL/GenBank/DDBJ databases">
        <title>Genome of Sphingobium sp. strain.</title>
        <authorList>
            <person name="Fan R."/>
        </authorList>
    </citation>
    <scope>NUCLEOTIDE SEQUENCE</scope>
    <source>
        <strain evidence="1">H33</strain>
    </source>
</reference>
<evidence type="ECO:0000313" key="2">
    <source>
        <dbReference type="Proteomes" id="UP001138757"/>
    </source>
</evidence>
<dbReference type="Proteomes" id="UP001138757">
    <property type="component" value="Unassembled WGS sequence"/>
</dbReference>
<organism evidence="1 2">
    <name type="scientific">Sphingobium nicotianae</name>
    <dbReference type="NCBI Taxonomy" id="2782607"/>
    <lineage>
        <taxon>Bacteria</taxon>
        <taxon>Pseudomonadati</taxon>
        <taxon>Pseudomonadota</taxon>
        <taxon>Alphaproteobacteria</taxon>
        <taxon>Sphingomonadales</taxon>
        <taxon>Sphingomonadaceae</taxon>
        <taxon>Sphingobium</taxon>
    </lineage>
</organism>
<gene>
    <name evidence="1" type="ORF">KK488_14410</name>
</gene>
<accession>A0A9X1ISB0</accession>
<sequence>MRSFAITFEKDKYGISKRIEFEADEPDYVFQLLQREDVGRQGILWEGEKRLGSICRTRAGLWSIDR</sequence>
<comment type="caution">
    <text evidence="1">The sequence shown here is derived from an EMBL/GenBank/DDBJ whole genome shotgun (WGS) entry which is preliminary data.</text>
</comment>
<dbReference type="EMBL" id="JAHGAW010000009">
    <property type="protein sequence ID" value="MBT2188144.1"/>
    <property type="molecule type" value="Genomic_DNA"/>
</dbReference>
<dbReference type="RefSeq" id="WP_214624400.1">
    <property type="nucleotide sequence ID" value="NZ_JAHGAW010000009.1"/>
</dbReference>
<proteinExistence type="predicted"/>
<evidence type="ECO:0000313" key="1">
    <source>
        <dbReference type="EMBL" id="MBT2188144.1"/>
    </source>
</evidence>
<protein>
    <submittedName>
        <fullName evidence="1">Uncharacterized protein</fullName>
    </submittedName>
</protein>
<name>A0A9X1ISB0_9SPHN</name>
<dbReference type="AlphaFoldDB" id="A0A9X1ISB0"/>
<keyword evidence="2" id="KW-1185">Reference proteome</keyword>